<name>A0A8J2HDN5_COTCN</name>
<keyword evidence="2" id="KW-1185">Reference proteome</keyword>
<dbReference type="AlphaFoldDB" id="A0A8J2HDN5"/>
<dbReference type="Proteomes" id="UP000786811">
    <property type="component" value="Unassembled WGS sequence"/>
</dbReference>
<gene>
    <name evidence="1" type="ORF">HICCMSTLAB_LOCUS6523</name>
</gene>
<dbReference type="SUPFAM" id="SSF50494">
    <property type="entry name" value="Trypsin-like serine proteases"/>
    <property type="match status" value="1"/>
</dbReference>
<sequence>MSVKAGYEVLFMRDNFVRHNLGGDSGGPLYSRSGECLGIISIYPLTAGKEYQMSTLAFSTTSSGSKPPLNIVFSS</sequence>
<organism evidence="1 2">
    <name type="scientific">Cotesia congregata</name>
    <name type="common">Parasitoid wasp</name>
    <name type="synonym">Apanteles congregatus</name>
    <dbReference type="NCBI Taxonomy" id="51543"/>
    <lineage>
        <taxon>Eukaryota</taxon>
        <taxon>Metazoa</taxon>
        <taxon>Ecdysozoa</taxon>
        <taxon>Arthropoda</taxon>
        <taxon>Hexapoda</taxon>
        <taxon>Insecta</taxon>
        <taxon>Pterygota</taxon>
        <taxon>Neoptera</taxon>
        <taxon>Endopterygota</taxon>
        <taxon>Hymenoptera</taxon>
        <taxon>Apocrita</taxon>
        <taxon>Ichneumonoidea</taxon>
        <taxon>Braconidae</taxon>
        <taxon>Microgastrinae</taxon>
        <taxon>Cotesia</taxon>
    </lineage>
</organism>
<dbReference type="OrthoDB" id="6755574at2759"/>
<proteinExistence type="predicted"/>
<dbReference type="EMBL" id="CAJNRD030001120">
    <property type="protein sequence ID" value="CAG5093011.1"/>
    <property type="molecule type" value="Genomic_DNA"/>
</dbReference>
<protein>
    <submittedName>
        <fullName evidence="1">Uncharacterized protein</fullName>
    </submittedName>
</protein>
<reference evidence="1" key="1">
    <citation type="submission" date="2021-04" db="EMBL/GenBank/DDBJ databases">
        <authorList>
            <person name="Chebbi M.A.C M."/>
        </authorList>
    </citation>
    <scope>NUCLEOTIDE SEQUENCE</scope>
</reference>
<comment type="caution">
    <text evidence="1">The sequence shown here is derived from an EMBL/GenBank/DDBJ whole genome shotgun (WGS) entry which is preliminary data.</text>
</comment>
<accession>A0A8J2HDN5</accession>
<evidence type="ECO:0000313" key="2">
    <source>
        <dbReference type="Proteomes" id="UP000786811"/>
    </source>
</evidence>
<evidence type="ECO:0000313" key="1">
    <source>
        <dbReference type="EMBL" id="CAG5093011.1"/>
    </source>
</evidence>
<dbReference type="InterPro" id="IPR009003">
    <property type="entry name" value="Peptidase_S1_PA"/>
</dbReference>